<sequence>MHYQNFLIATLAIAAPVSLALPLADPEPAKGEQQDGQDYATKTGKGKSQRDVEELENRDVADLDWDWDIKGKMTDMNVELEERAEGGKPTGGFTGNPDPAPAPNAAAKPTQHFTGKPDTEPAQTATAKPTQHFTGKPDGPEQTAIAKPTENFSGKPDGPDPTATGKPTQHCTEKPDTPPTKTIKTIEPVKTSIAFTDKPESVPRTFTSMYNIGGQATSRSVLVNTYGPASSSVIVAPVPIGTGKPAGGRGF</sequence>
<comment type="caution">
    <text evidence="3">The sequence shown here is derived from an EMBL/GenBank/DDBJ whole genome shotgun (WGS) entry which is preliminary data.</text>
</comment>
<accession>A0A4Z1L1L1</accession>
<feature type="compositionally biased region" description="Basic and acidic residues" evidence="1">
    <location>
        <begin position="48"/>
        <end position="61"/>
    </location>
</feature>
<evidence type="ECO:0000313" key="3">
    <source>
        <dbReference type="EMBL" id="TGO90586.1"/>
    </source>
</evidence>
<evidence type="ECO:0000256" key="1">
    <source>
        <dbReference type="SAM" id="MobiDB-lite"/>
    </source>
</evidence>
<feature type="region of interest" description="Disordered" evidence="1">
    <location>
        <begin position="24"/>
        <end position="61"/>
    </location>
</feature>
<feature type="signal peptide" evidence="2">
    <location>
        <begin position="1"/>
        <end position="20"/>
    </location>
</feature>
<keyword evidence="2" id="KW-0732">Signal</keyword>
<reference evidence="3 4" key="1">
    <citation type="submission" date="2017-12" db="EMBL/GenBank/DDBJ databases">
        <title>Comparative genomics of Botrytis spp.</title>
        <authorList>
            <person name="Valero-Jimenez C.A."/>
            <person name="Tapia P."/>
            <person name="Veloso J."/>
            <person name="Silva-Moreno E."/>
            <person name="Staats M."/>
            <person name="Valdes J.H."/>
            <person name="Van Kan J.A.L."/>
        </authorList>
    </citation>
    <scope>NUCLEOTIDE SEQUENCE [LARGE SCALE GENOMIC DNA]</scope>
    <source>
        <strain evidence="3 4">MUCL3349</strain>
    </source>
</reference>
<keyword evidence="4" id="KW-1185">Reference proteome</keyword>
<dbReference type="AlphaFoldDB" id="A0A4Z1L1L1"/>
<feature type="compositionally biased region" description="Polar residues" evidence="1">
    <location>
        <begin position="121"/>
        <end position="133"/>
    </location>
</feature>
<protein>
    <submittedName>
        <fullName evidence="3">Uncharacterized protein</fullName>
    </submittedName>
</protein>
<organism evidence="3 4">
    <name type="scientific">Botrytis porri</name>
    <dbReference type="NCBI Taxonomy" id="87229"/>
    <lineage>
        <taxon>Eukaryota</taxon>
        <taxon>Fungi</taxon>
        <taxon>Dikarya</taxon>
        <taxon>Ascomycota</taxon>
        <taxon>Pezizomycotina</taxon>
        <taxon>Leotiomycetes</taxon>
        <taxon>Helotiales</taxon>
        <taxon>Sclerotiniaceae</taxon>
        <taxon>Botrytis</taxon>
    </lineage>
</organism>
<feature type="region of interest" description="Disordered" evidence="1">
    <location>
        <begin position="76"/>
        <end position="183"/>
    </location>
</feature>
<evidence type="ECO:0000256" key="2">
    <source>
        <dbReference type="SAM" id="SignalP"/>
    </source>
</evidence>
<name>A0A4Z1L1L1_9HELO</name>
<dbReference type="Proteomes" id="UP000297280">
    <property type="component" value="Unassembled WGS sequence"/>
</dbReference>
<feature type="chain" id="PRO_5021260442" evidence="2">
    <location>
        <begin position="21"/>
        <end position="251"/>
    </location>
</feature>
<evidence type="ECO:0000313" key="4">
    <source>
        <dbReference type="Proteomes" id="UP000297280"/>
    </source>
</evidence>
<proteinExistence type="predicted"/>
<gene>
    <name evidence="3" type="ORF">BPOR_0058g00050</name>
</gene>
<dbReference type="EMBL" id="PQXO01000058">
    <property type="protein sequence ID" value="TGO90586.1"/>
    <property type="molecule type" value="Genomic_DNA"/>
</dbReference>